<sequence length="142" mass="15681">MDGLVQVTEYVVDERDVRPLRNTVDHLTLQLPKGAKADLRTTRHHILSNLVCGKRMLKSFMEGAILVPDNGTTFGRFITEPISDVFHLDVNDSILSNFSSASNTHNQEDQEDQENLEGSHDGEASVISLTSGSISPPLKHSQ</sequence>
<protein>
    <submittedName>
        <fullName evidence="2">Uncharacterized protein</fullName>
    </submittedName>
</protein>
<evidence type="ECO:0000256" key="1">
    <source>
        <dbReference type="SAM" id="MobiDB-lite"/>
    </source>
</evidence>
<comment type="caution">
    <text evidence="2">The sequence shown here is derived from an EMBL/GenBank/DDBJ whole genome shotgun (WGS) entry which is preliminary data.</text>
</comment>
<reference evidence="2 3" key="1">
    <citation type="submission" date="2019-05" db="EMBL/GenBank/DDBJ databases">
        <title>The compact genome of Giardia muris reveals important steps in the evolution of intestinal protozoan parasites.</title>
        <authorList>
            <person name="Xu F."/>
            <person name="Jimenez-Gonzalez A."/>
            <person name="Einarsson E."/>
            <person name="Astvaldsson A."/>
            <person name="Peirasmaki D."/>
            <person name="Eckmann L."/>
            <person name="Andersson J.O."/>
            <person name="Svard S.G."/>
            <person name="Jerlstrom-Hultqvist J."/>
        </authorList>
    </citation>
    <scope>NUCLEOTIDE SEQUENCE [LARGE SCALE GENOMIC DNA]</scope>
    <source>
        <strain evidence="2 3">Roberts-Thomson</strain>
    </source>
</reference>
<proteinExistence type="predicted"/>
<accession>A0A4Z1SRI4</accession>
<name>A0A4Z1SRI4_GIAMU</name>
<dbReference type="VEuPathDB" id="GiardiaDB:GMRT_24496"/>
<dbReference type="AlphaFoldDB" id="A0A4Z1SRI4"/>
<evidence type="ECO:0000313" key="3">
    <source>
        <dbReference type="Proteomes" id="UP000315496"/>
    </source>
</evidence>
<gene>
    <name evidence="2" type="ORF">GMRT_24496</name>
</gene>
<evidence type="ECO:0000313" key="2">
    <source>
        <dbReference type="EMBL" id="TNJ26238.1"/>
    </source>
</evidence>
<keyword evidence="3" id="KW-1185">Reference proteome</keyword>
<dbReference type="EMBL" id="VDLU01000005">
    <property type="protein sequence ID" value="TNJ26238.1"/>
    <property type="molecule type" value="Genomic_DNA"/>
</dbReference>
<dbReference type="Proteomes" id="UP000315496">
    <property type="component" value="Chromosome 5"/>
</dbReference>
<feature type="region of interest" description="Disordered" evidence="1">
    <location>
        <begin position="99"/>
        <end position="142"/>
    </location>
</feature>
<organism evidence="2 3">
    <name type="scientific">Giardia muris</name>
    <dbReference type="NCBI Taxonomy" id="5742"/>
    <lineage>
        <taxon>Eukaryota</taxon>
        <taxon>Metamonada</taxon>
        <taxon>Diplomonadida</taxon>
        <taxon>Hexamitidae</taxon>
        <taxon>Giardiinae</taxon>
        <taxon>Giardia</taxon>
    </lineage>
</organism>